<dbReference type="PROSITE" id="PS51375">
    <property type="entry name" value="PPR"/>
    <property type="match status" value="9"/>
</dbReference>
<dbReference type="NCBIfam" id="TIGR00756">
    <property type="entry name" value="PPR"/>
    <property type="match status" value="9"/>
</dbReference>
<feature type="repeat" description="PPR" evidence="3">
    <location>
        <begin position="530"/>
        <end position="564"/>
    </location>
</feature>
<feature type="repeat" description="PPR" evidence="3">
    <location>
        <begin position="250"/>
        <end position="284"/>
    </location>
</feature>
<comment type="similarity">
    <text evidence="1">Belongs to the PPR family. P subfamily.</text>
</comment>
<dbReference type="FunFam" id="1.25.40.10:FF:000558">
    <property type="entry name" value="Pentatricopeptide repeat-containing protein At5g39710"/>
    <property type="match status" value="1"/>
</dbReference>
<dbReference type="AlphaFoldDB" id="A0A834WR96"/>
<evidence type="ECO:0000256" key="3">
    <source>
        <dbReference type="PROSITE-ProRule" id="PRU00708"/>
    </source>
</evidence>
<feature type="repeat" description="PPR" evidence="3">
    <location>
        <begin position="425"/>
        <end position="459"/>
    </location>
</feature>
<evidence type="ECO:0000256" key="1">
    <source>
        <dbReference type="ARBA" id="ARBA00007626"/>
    </source>
</evidence>
<dbReference type="Pfam" id="PF01535">
    <property type="entry name" value="PPR"/>
    <property type="match status" value="1"/>
</dbReference>
<keyword evidence="5" id="KW-1185">Reference proteome</keyword>
<evidence type="ECO:0000313" key="5">
    <source>
        <dbReference type="Proteomes" id="UP000634136"/>
    </source>
</evidence>
<feature type="repeat" description="PPR" evidence="3">
    <location>
        <begin position="320"/>
        <end position="354"/>
    </location>
</feature>
<comment type="caution">
    <text evidence="4">The sequence shown here is derived from an EMBL/GenBank/DDBJ whole genome shotgun (WGS) entry which is preliminary data.</text>
</comment>
<evidence type="ECO:0000313" key="4">
    <source>
        <dbReference type="EMBL" id="KAF7831123.1"/>
    </source>
</evidence>
<accession>A0A834WR96</accession>
<dbReference type="PANTHER" id="PTHR47941">
    <property type="entry name" value="PENTATRICOPEPTIDE REPEAT-CONTAINING PROTEIN 3, MITOCHONDRIAL"/>
    <property type="match status" value="1"/>
</dbReference>
<dbReference type="OrthoDB" id="185373at2759"/>
<gene>
    <name evidence="4" type="ORF">G2W53_013456</name>
</gene>
<feature type="repeat" description="PPR" evidence="3">
    <location>
        <begin position="460"/>
        <end position="494"/>
    </location>
</feature>
<feature type="repeat" description="PPR" evidence="3">
    <location>
        <begin position="355"/>
        <end position="389"/>
    </location>
</feature>
<dbReference type="Pfam" id="PF12854">
    <property type="entry name" value="PPR_1"/>
    <property type="match status" value="2"/>
</dbReference>
<dbReference type="InterPro" id="IPR011990">
    <property type="entry name" value="TPR-like_helical_dom_sf"/>
</dbReference>
<feature type="repeat" description="PPR" evidence="3">
    <location>
        <begin position="495"/>
        <end position="529"/>
    </location>
</feature>
<feature type="repeat" description="PPR" evidence="3">
    <location>
        <begin position="285"/>
        <end position="319"/>
    </location>
</feature>
<sequence>MKQPDSKEHEAAASMASLFLKLPKTHHSLSPSSNLLSPSSSCRPFSSTPWYTPPPRPRIDDVHILSTISEAINNSQTRPLHSSLRTILPSLSARHIINLINFNPHSLSPSSLLSFFNWLASRPPFRHTIQSYCAMAHLLCAHRMLPEAQSLLRFVVSRKGKDSAPSLFASILQTRGTHQSNLVFDALIIAYADSGLVEDAIQCFRLVRKNDSRIQLRACGNLLDKMMKLNSAESAWGFYLEILDCGYPPKPFNFNVLMHRFCKEGNIRNAQLVFDEMRRRSLRPTVVSFNTLINGYCKSGNLKEGFRLKSVMENEKTFPDVFTFSALINGLCKESRLDEANLLFDEMCKRGLVPNDVTFTTLIDGQCKDGKVDLAMKNFQLMLSRGIKPDLVTYNALINGLCRVGYLKEARKLLDEMSASGLKPDKITFTTLIDGCCKDGDLNLALEIKQKMIEEGNKLDDVAFTVLISGLCREGLVHDAEKMLREMLNSGLKPDDATYTMVIDGFCKKGDVKMGFKLLNEMRRNGHSPGVVTYNVLMNGLCKQGQMKNAKMLLDAMLNLGVVPDDITFNILLDGHCKHGSSDDFELFKSEKGLVTDYASYTALLNEANKASKDRKKR</sequence>
<proteinExistence type="inferred from homology"/>
<keyword evidence="2" id="KW-0677">Repeat</keyword>
<protein>
    <submittedName>
        <fullName evidence="4">Putative pentatricopeptide repeat-containing protein</fullName>
    </submittedName>
</protein>
<dbReference type="Pfam" id="PF13041">
    <property type="entry name" value="PPR_2"/>
    <property type="match status" value="4"/>
</dbReference>
<evidence type="ECO:0000256" key="2">
    <source>
        <dbReference type="ARBA" id="ARBA00022737"/>
    </source>
</evidence>
<name>A0A834WR96_9FABA</name>
<reference evidence="4" key="1">
    <citation type="submission" date="2020-09" db="EMBL/GenBank/DDBJ databases">
        <title>Genome-Enabled Discovery of Anthraquinone Biosynthesis in Senna tora.</title>
        <authorList>
            <person name="Kang S.-H."/>
            <person name="Pandey R.P."/>
            <person name="Lee C.-M."/>
            <person name="Sim J.-S."/>
            <person name="Jeong J.-T."/>
            <person name="Choi B.-S."/>
            <person name="Jung M."/>
            <person name="Ginzburg D."/>
            <person name="Zhao K."/>
            <person name="Won S.Y."/>
            <person name="Oh T.-J."/>
            <person name="Yu Y."/>
            <person name="Kim N.-H."/>
            <person name="Lee O.R."/>
            <person name="Lee T.-H."/>
            <person name="Bashyal P."/>
            <person name="Kim T.-S."/>
            <person name="Lee W.-H."/>
            <person name="Kawkins C."/>
            <person name="Kim C.-K."/>
            <person name="Kim J.S."/>
            <person name="Ahn B.O."/>
            <person name="Rhee S.Y."/>
            <person name="Sohng J.K."/>
        </authorList>
    </citation>
    <scope>NUCLEOTIDE SEQUENCE</scope>
    <source>
        <tissue evidence="4">Leaf</tissue>
    </source>
</reference>
<organism evidence="4 5">
    <name type="scientific">Senna tora</name>
    <dbReference type="NCBI Taxonomy" id="362788"/>
    <lineage>
        <taxon>Eukaryota</taxon>
        <taxon>Viridiplantae</taxon>
        <taxon>Streptophyta</taxon>
        <taxon>Embryophyta</taxon>
        <taxon>Tracheophyta</taxon>
        <taxon>Spermatophyta</taxon>
        <taxon>Magnoliopsida</taxon>
        <taxon>eudicotyledons</taxon>
        <taxon>Gunneridae</taxon>
        <taxon>Pentapetalae</taxon>
        <taxon>rosids</taxon>
        <taxon>fabids</taxon>
        <taxon>Fabales</taxon>
        <taxon>Fabaceae</taxon>
        <taxon>Caesalpinioideae</taxon>
        <taxon>Cassia clade</taxon>
        <taxon>Senna</taxon>
    </lineage>
</organism>
<feature type="repeat" description="PPR" evidence="3">
    <location>
        <begin position="390"/>
        <end position="424"/>
    </location>
</feature>
<dbReference type="Gene3D" id="1.25.40.10">
    <property type="entry name" value="Tetratricopeptide repeat domain"/>
    <property type="match status" value="5"/>
</dbReference>
<dbReference type="EMBL" id="JAAIUW010000005">
    <property type="protein sequence ID" value="KAF7831123.1"/>
    <property type="molecule type" value="Genomic_DNA"/>
</dbReference>
<dbReference type="InterPro" id="IPR002885">
    <property type="entry name" value="PPR_rpt"/>
</dbReference>
<dbReference type="Proteomes" id="UP000634136">
    <property type="component" value="Unassembled WGS sequence"/>
</dbReference>